<sequence length="152" mass="16905">MAFVHDQQEILREIVDQRKRRLSGFAPVKIARIVFDAVAIADFAHHLDVILRALLNSLRLDQAIHAFKLVPPRFSIAPDGVDGGFQLFTAGCIVRRGENRDMRALAKQFPCERIDIHDALHLVAEELHANRGTRAGDREDIQHISAGAEGAA</sequence>
<dbReference type="AlphaFoldDB" id="A0A645IG20"/>
<reference evidence="1" key="1">
    <citation type="submission" date="2019-08" db="EMBL/GenBank/DDBJ databases">
        <authorList>
            <person name="Kucharzyk K."/>
            <person name="Murdoch R.W."/>
            <person name="Higgins S."/>
            <person name="Loffler F."/>
        </authorList>
    </citation>
    <scope>NUCLEOTIDE SEQUENCE</scope>
</reference>
<name>A0A645IG20_9ZZZZ</name>
<protein>
    <submittedName>
        <fullName evidence="1">Uncharacterized protein</fullName>
    </submittedName>
</protein>
<dbReference type="AntiFam" id="ANF00217">
    <property type="entry name" value="Shadow ORF (opposite uvrB)"/>
</dbReference>
<accession>A0A645IG20</accession>
<organism evidence="1">
    <name type="scientific">bioreactor metagenome</name>
    <dbReference type="NCBI Taxonomy" id="1076179"/>
    <lineage>
        <taxon>unclassified sequences</taxon>
        <taxon>metagenomes</taxon>
        <taxon>ecological metagenomes</taxon>
    </lineage>
</organism>
<proteinExistence type="predicted"/>
<gene>
    <name evidence="1" type="ORF">SDC9_193899</name>
</gene>
<dbReference type="EMBL" id="VSSQ01106885">
    <property type="protein sequence ID" value="MPN46313.1"/>
    <property type="molecule type" value="Genomic_DNA"/>
</dbReference>
<comment type="caution">
    <text evidence="1">The sequence shown here is derived from an EMBL/GenBank/DDBJ whole genome shotgun (WGS) entry which is preliminary data.</text>
</comment>
<evidence type="ECO:0000313" key="1">
    <source>
        <dbReference type="EMBL" id="MPN46313.1"/>
    </source>
</evidence>